<dbReference type="GO" id="GO:0000981">
    <property type="term" value="F:DNA-binding transcription factor activity, RNA polymerase II-specific"/>
    <property type="evidence" value="ECO:0007669"/>
    <property type="project" value="InterPro"/>
</dbReference>
<evidence type="ECO:0000256" key="2">
    <source>
        <dbReference type="ARBA" id="ARBA00022723"/>
    </source>
</evidence>
<sequence>MTCCHNQPLSLFREEGFIETLQCRDQELYLAIRMLVYRFPPGQFTPEKQQAAVTLSKSCRNLVTDRIANGKIKLSTLQALCILSMTGFADGSEMQAGLDLNMAQYFASSLSIGSSLGDPVEYSLCVQSISLLQSLQGSILDLAKAASTGYLFQSANSLLELINHQAGKTSLLREPGLGGDSNHGILFYMAQSAKVWHMARAYAAIRVGPDSPPPWSPQSDYSLVTLRNLELDCRFPLKYRFATNHFGDLSPEALHQRRDYWGPWLFIQFLHAAIPTLLSHPFLLSLHLKHFRHMMPQTFLYQSFDLISKHTAWIVCYLDLLEKQQFQITDPTIAHCVVIVATIHLQHSFVEDETLREKARHGYDKCMRFLDRVGATWSFIFSMTQNLRKLRDSVSTTPSIHADGIYSNEAWSINAQLLWDILVFEKAGQNDGSADRSMFDDLVTSEVEHSQDVDECAMVGSAGISGHKTAWKGISAYAPQDNDPYKPLRNLTTPGGAVEEAHNGRGFEGLGDLNTIDQGNFLLRAEDFGRAVNDWMKFDMAYIS</sequence>
<keyword evidence="2" id="KW-0479">Metal-binding</keyword>
<reference evidence="6" key="1">
    <citation type="submission" date="2021-07" db="EMBL/GenBank/DDBJ databases">
        <authorList>
            <person name="Branca A.L. A."/>
        </authorList>
    </citation>
    <scope>NUCLEOTIDE SEQUENCE</scope>
</reference>
<dbReference type="OrthoDB" id="2943660at2759"/>
<evidence type="ECO:0000256" key="3">
    <source>
        <dbReference type="ARBA" id="ARBA00023015"/>
    </source>
</evidence>
<evidence type="ECO:0000313" key="6">
    <source>
        <dbReference type="EMBL" id="CAG8369736.1"/>
    </source>
</evidence>
<evidence type="ECO:0008006" key="8">
    <source>
        <dbReference type="Google" id="ProtNLM"/>
    </source>
</evidence>
<gene>
    <name evidence="6" type="ORF">PSALAMII_LOCUS4792</name>
</gene>
<organism evidence="6 7">
    <name type="scientific">Penicillium salamii</name>
    <dbReference type="NCBI Taxonomy" id="1612424"/>
    <lineage>
        <taxon>Eukaryota</taxon>
        <taxon>Fungi</taxon>
        <taxon>Dikarya</taxon>
        <taxon>Ascomycota</taxon>
        <taxon>Pezizomycotina</taxon>
        <taxon>Eurotiomycetes</taxon>
        <taxon>Eurotiomycetidae</taxon>
        <taxon>Eurotiales</taxon>
        <taxon>Aspergillaceae</taxon>
        <taxon>Penicillium</taxon>
    </lineage>
</organism>
<dbReference type="PANTHER" id="PTHR47338:SF9">
    <property type="entry name" value="ZN(II)2CYS6 TRANSCRIPTION FACTOR (EUROFUNG)"/>
    <property type="match status" value="1"/>
</dbReference>
<dbReference type="InterPro" id="IPR050815">
    <property type="entry name" value="TF_fung"/>
</dbReference>
<proteinExistence type="predicted"/>
<dbReference type="GO" id="GO:0046872">
    <property type="term" value="F:metal ion binding"/>
    <property type="evidence" value="ECO:0007669"/>
    <property type="project" value="UniProtKB-KW"/>
</dbReference>
<evidence type="ECO:0000256" key="4">
    <source>
        <dbReference type="ARBA" id="ARBA00023163"/>
    </source>
</evidence>
<dbReference type="GO" id="GO:0005634">
    <property type="term" value="C:nucleus"/>
    <property type="evidence" value="ECO:0007669"/>
    <property type="project" value="UniProtKB-SubCell"/>
</dbReference>
<dbReference type="AlphaFoldDB" id="A0A9W4J3A9"/>
<dbReference type="Proteomes" id="UP001152646">
    <property type="component" value="Unassembled WGS sequence"/>
</dbReference>
<protein>
    <recommendedName>
        <fullName evidence="8">Transcription factor domain-containing protein</fullName>
    </recommendedName>
</protein>
<evidence type="ECO:0000313" key="7">
    <source>
        <dbReference type="Proteomes" id="UP001152646"/>
    </source>
</evidence>
<name>A0A9W4J3A9_9EURO</name>
<keyword evidence="4" id="KW-0804">Transcription</keyword>
<evidence type="ECO:0000256" key="5">
    <source>
        <dbReference type="ARBA" id="ARBA00023242"/>
    </source>
</evidence>
<keyword evidence="5" id="KW-0539">Nucleus</keyword>
<accession>A0A9W4J3A9</accession>
<keyword evidence="3" id="KW-0805">Transcription regulation</keyword>
<comment type="subcellular location">
    <subcellularLocation>
        <location evidence="1">Nucleus</location>
    </subcellularLocation>
</comment>
<dbReference type="PANTHER" id="PTHR47338">
    <property type="entry name" value="ZN(II)2CYS6 TRANSCRIPTION FACTOR (EUROFUNG)-RELATED"/>
    <property type="match status" value="1"/>
</dbReference>
<comment type="caution">
    <text evidence="6">The sequence shown here is derived from an EMBL/GenBank/DDBJ whole genome shotgun (WGS) entry which is preliminary data.</text>
</comment>
<dbReference type="EMBL" id="CAJVPA010000180">
    <property type="protein sequence ID" value="CAG8369736.1"/>
    <property type="molecule type" value="Genomic_DNA"/>
</dbReference>
<evidence type="ECO:0000256" key="1">
    <source>
        <dbReference type="ARBA" id="ARBA00004123"/>
    </source>
</evidence>